<dbReference type="EMBL" id="CP058559">
    <property type="protein sequence ID" value="QNO15088.1"/>
    <property type="molecule type" value="Genomic_DNA"/>
</dbReference>
<dbReference type="Gene3D" id="3.90.1720.10">
    <property type="entry name" value="endopeptidase domain like (from Nostoc punctiforme)"/>
    <property type="match status" value="1"/>
</dbReference>
<name>A0A7G9W8S6_ALKCA</name>
<dbReference type="SUPFAM" id="SSF54001">
    <property type="entry name" value="Cysteine proteinases"/>
    <property type="match status" value="1"/>
</dbReference>
<accession>A0A7G9W8S6</accession>
<evidence type="ECO:0000313" key="1">
    <source>
        <dbReference type="EMBL" id="QNO15088.1"/>
    </source>
</evidence>
<dbReference type="RefSeq" id="WP_213165452.1">
    <property type="nucleotide sequence ID" value="NZ_CP058559.1"/>
</dbReference>
<dbReference type="Proteomes" id="UP000516160">
    <property type="component" value="Chromosome"/>
</dbReference>
<protein>
    <submittedName>
        <fullName evidence="1">Uncharacterized protein</fullName>
    </submittedName>
</protein>
<proteinExistence type="predicted"/>
<reference evidence="1 2" key="1">
    <citation type="submission" date="2020-07" db="EMBL/GenBank/DDBJ databases">
        <title>Alkalicella. sp. LB2 genome.</title>
        <authorList>
            <person name="Postec A."/>
            <person name="Quemeneur M."/>
        </authorList>
    </citation>
    <scope>NUCLEOTIDE SEQUENCE [LARGE SCALE GENOMIC DNA]</scope>
    <source>
        <strain evidence="1 2">LB2</strain>
    </source>
</reference>
<evidence type="ECO:0000313" key="2">
    <source>
        <dbReference type="Proteomes" id="UP000516160"/>
    </source>
</evidence>
<dbReference type="AlphaFoldDB" id="A0A7G9W8S6"/>
<organism evidence="1 2">
    <name type="scientific">Alkalicella caledoniensis</name>
    <dbReference type="NCBI Taxonomy" id="2731377"/>
    <lineage>
        <taxon>Bacteria</taxon>
        <taxon>Bacillati</taxon>
        <taxon>Bacillota</taxon>
        <taxon>Clostridia</taxon>
        <taxon>Eubacteriales</taxon>
        <taxon>Proteinivoracaceae</taxon>
        <taxon>Alkalicella</taxon>
    </lineage>
</organism>
<gene>
    <name evidence="1" type="ORF">HYG86_10105</name>
</gene>
<sequence>MDKYMYLVFSKTDTWLSRAIYFLGNLQYPHTSISFDDSFNQLYSFGRTNPNNPLSGGFVVESFYDGMFKKCSNSRCAVYRIKITEEQYNNLLKEVERFKKEQNKFRYNFLGLFGVILHRPIIRKHHYFCSQFVSEVMINSKVYDTTKIPALISTSDLYDMEDKELVYEGYIHDYKDFLYQRTVNN</sequence>
<dbReference type="InterPro" id="IPR038765">
    <property type="entry name" value="Papain-like_cys_pep_sf"/>
</dbReference>
<keyword evidence="2" id="KW-1185">Reference proteome</keyword>
<dbReference type="KEGG" id="acae:HYG86_10105"/>